<dbReference type="InterPro" id="IPR050266">
    <property type="entry name" value="AB_hydrolase_sf"/>
</dbReference>
<sequence length="292" mass="33487">MKKKKDHSMHHPFKVRLIRIYFRIVSFLFPQLAVISAHRFFHHPLNTKRSDNKIQIPSPERFWIKVDGETQLAAYRWGSMHHPVVLLVHGWSTTSRSMSNFLNTLLRNGYQVISYDAIQHGESKGKASDLAGWADSIQAVMKEIAPVECIIAHSFGGAALTAASKLGLDTKKIVLIAPIHNIILVADKFAEHFGIPPEIIRRMRTYTWQQNESRFKKYGNDWSDILKSDLHLPTLIFHDVNDREIGIEHSKQLCRLWPWAILRSTRGLGHRKILDSKEVAEEIVSFIKDGSV</sequence>
<dbReference type="InterPro" id="IPR000073">
    <property type="entry name" value="AB_hydrolase_1"/>
</dbReference>
<dbReference type="KEGG" id="sinu:IMZ28_04550"/>
<keyword evidence="1" id="KW-0472">Membrane</keyword>
<evidence type="ECO:0000313" key="3">
    <source>
        <dbReference type="EMBL" id="QOR62745.1"/>
    </source>
</evidence>
<keyword evidence="1" id="KW-1133">Transmembrane helix</keyword>
<feature type="domain" description="AB hydrolase-1" evidence="2">
    <location>
        <begin position="85"/>
        <end position="217"/>
    </location>
</feature>
<feature type="transmembrane region" description="Helical" evidence="1">
    <location>
        <begin position="20"/>
        <end position="41"/>
    </location>
</feature>
<dbReference type="Gene3D" id="3.40.50.1820">
    <property type="entry name" value="alpha/beta hydrolase"/>
    <property type="match status" value="1"/>
</dbReference>
<dbReference type="AlphaFoldDB" id="A0A7M1S5N4"/>
<keyword evidence="3" id="KW-0378">Hydrolase</keyword>
<dbReference type="Pfam" id="PF12697">
    <property type="entry name" value="Abhydrolase_6"/>
    <property type="match status" value="1"/>
</dbReference>
<gene>
    <name evidence="3" type="ORF">IMZ28_04550</name>
</gene>
<organism evidence="3 4">
    <name type="scientific">Sulfurovum indicum</name>
    <dbReference type="NCBI Taxonomy" id="2779528"/>
    <lineage>
        <taxon>Bacteria</taxon>
        <taxon>Pseudomonadati</taxon>
        <taxon>Campylobacterota</taxon>
        <taxon>Epsilonproteobacteria</taxon>
        <taxon>Campylobacterales</taxon>
        <taxon>Sulfurovaceae</taxon>
        <taxon>Sulfurovum</taxon>
    </lineage>
</organism>
<dbReference type="PANTHER" id="PTHR43798">
    <property type="entry name" value="MONOACYLGLYCEROL LIPASE"/>
    <property type="match status" value="1"/>
</dbReference>
<dbReference type="EMBL" id="CP063164">
    <property type="protein sequence ID" value="QOR62745.1"/>
    <property type="molecule type" value="Genomic_DNA"/>
</dbReference>
<dbReference type="PANTHER" id="PTHR43798:SF33">
    <property type="entry name" value="HYDROLASE, PUTATIVE (AFU_ORTHOLOGUE AFUA_2G14860)-RELATED"/>
    <property type="match status" value="1"/>
</dbReference>
<proteinExistence type="predicted"/>
<evidence type="ECO:0000313" key="4">
    <source>
        <dbReference type="Proteomes" id="UP000595074"/>
    </source>
</evidence>
<evidence type="ECO:0000259" key="2">
    <source>
        <dbReference type="Pfam" id="PF12697"/>
    </source>
</evidence>
<keyword evidence="4" id="KW-1185">Reference proteome</keyword>
<accession>A0A7M1S5N4</accession>
<evidence type="ECO:0000256" key="1">
    <source>
        <dbReference type="SAM" id="Phobius"/>
    </source>
</evidence>
<dbReference type="GO" id="GO:0016020">
    <property type="term" value="C:membrane"/>
    <property type="evidence" value="ECO:0007669"/>
    <property type="project" value="TreeGrafter"/>
</dbReference>
<dbReference type="Proteomes" id="UP000595074">
    <property type="component" value="Chromosome"/>
</dbReference>
<dbReference type="InterPro" id="IPR029058">
    <property type="entry name" value="AB_hydrolase_fold"/>
</dbReference>
<dbReference type="GO" id="GO:0016787">
    <property type="term" value="F:hydrolase activity"/>
    <property type="evidence" value="ECO:0007669"/>
    <property type="project" value="UniProtKB-KW"/>
</dbReference>
<keyword evidence="1" id="KW-0812">Transmembrane</keyword>
<dbReference type="SUPFAM" id="SSF53474">
    <property type="entry name" value="alpha/beta-Hydrolases"/>
    <property type="match status" value="1"/>
</dbReference>
<dbReference type="RefSeq" id="WP_197549564.1">
    <property type="nucleotide sequence ID" value="NZ_CP063164.1"/>
</dbReference>
<name>A0A7M1S5N4_9BACT</name>
<protein>
    <submittedName>
        <fullName evidence="3">Alpha/beta hydrolase</fullName>
    </submittedName>
</protein>
<reference evidence="3 4" key="1">
    <citation type="submission" date="2020-10" db="EMBL/GenBank/DDBJ databases">
        <title>The genome of sulfurovum sp.</title>
        <authorList>
            <person name="Xie S."/>
            <person name="Shao Z."/>
            <person name="Jiang L."/>
        </authorList>
    </citation>
    <scope>NUCLEOTIDE SEQUENCE [LARGE SCALE GENOMIC DNA]</scope>
    <source>
        <strain evidence="3 4">ST-419</strain>
    </source>
</reference>